<sequence>MQKLKGMKDWFGYDAKLLQIVRNKLTNLLTNFNYSYVEFPIMEEIELFKRSSGEESDIVNKEMYEFNSKSGKKIALRPEGTAPFIRMFEENKLINIDRFNKYWYFGSMFRYEQPQKGRYRQFIQAGIENISNIDAYTDAETITLANNFLKSLKINEYDLLINNIGTIKERETYAKELKKYLEKYKDKLEKESLSRLEKNVLRILDDKNEQVKDFIKNCPKIDKYLSKESREYFEKIKTILTKNNISFRVDFNLVRGLDYYENLVFEFVSTSKSLGAQSTILAGGRYKNFLNTKTFESAIGWAAGIERLIEILKFNNYPIDDQLDNLVFILNEDEIDEAYIIANQLRKTEKCEVINKVIKINKMFKMASAIKPKNIIFKELQNGIKTWIQKDQENGKINKICWKNKEK</sequence>
<keyword evidence="3" id="KW-0547">Nucleotide-binding</keyword>
<dbReference type="EC" id="6.1.1.21" evidence="3"/>
<dbReference type="EMBL" id="CP101808">
    <property type="protein sequence ID" value="UUD37054.1"/>
    <property type="molecule type" value="Genomic_DNA"/>
</dbReference>
<comment type="subunit">
    <text evidence="3">Homodimer.</text>
</comment>
<dbReference type="Gene3D" id="3.30.930.10">
    <property type="entry name" value="Bira Bifunctional Protein, Domain 2"/>
    <property type="match status" value="1"/>
</dbReference>
<dbReference type="PIRSF" id="PIRSF001549">
    <property type="entry name" value="His-tRNA_synth"/>
    <property type="match status" value="1"/>
</dbReference>
<name>A0ABY5J1G3_9BACT</name>
<dbReference type="HAMAP" id="MF_00127">
    <property type="entry name" value="His_tRNA_synth"/>
    <property type="match status" value="1"/>
</dbReference>
<proteinExistence type="inferred from homology"/>
<dbReference type="GO" id="GO:0004821">
    <property type="term" value="F:histidine-tRNA ligase activity"/>
    <property type="evidence" value="ECO:0007669"/>
    <property type="project" value="UniProtKB-EC"/>
</dbReference>
<keyword evidence="3 5" id="KW-0436">Ligase</keyword>
<dbReference type="PROSITE" id="PS50862">
    <property type="entry name" value="AA_TRNA_LIGASE_II"/>
    <property type="match status" value="1"/>
</dbReference>
<evidence type="ECO:0000256" key="1">
    <source>
        <dbReference type="ARBA" id="ARBA00008226"/>
    </source>
</evidence>
<dbReference type="Pfam" id="PF13393">
    <property type="entry name" value="tRNA-synt_His"/>
    <property type="match status" value="1"/>
</dbReference>
<feature type="domain" description="Aminoacyl-transfer RNA synthetases class-II family profile" evidence="4">
    <location>
        <begin position="16"/>
        <end position="312"/>
    </location>
</feature>
<keyword evidence="2 3" id="KW-0067">ATP-binding</keyword>
<gene>
    <name evidence="3 5" type="primary">hisS</name>
    <name evidence="5" type="ORF">NPA09_00550</name>
</gene>
<keyword evidence="3" id="KW-0648">Protein biosynthesis</keyword>
<keyword evidence="3" id="KW-0030">Aminoacyl-tRNA synthetase</keyword>
<dbReference type="NCBIfam" id="TIGR00442">
    <property type="entry name" value="hisS"/>
    <property type="match status" value="1"/>
</dbReference>
<dbReference type="CDD" id="cd00773">
    <property type="entry name" value="HisRS-like_core"/>
    <property type="match status" value="1"/>
</dbReference>
<evidence type="ECO:0000259" key="4">
    <source>
        <dbReference type="PROSITE" id="PS50862"/>
    </source>
</evidence>
<dbReference type="Proteomes" id="UP001059576">
    <property type="component" value="Chromosome"/>
</dbReference>
<evidence type="ECO:0000256" key="3">
    <source>
        <dbReference type="HAMAP-Rule" id="MF_00127"/>
    </source>
</evidence>
<dbReference type="InterPro" id="IPR041715">
    <property type="entry name" value="HisRS-like_core"/>
</dbReference>
<keyword evidence="6" id="KW-1185">Reference proteome</keyword>
<dbReference type="PANTHER" id="PTHR43707:SF1">
    <property type="entry name" value="HISTIDINE--TRNA LIGASE, MITOCHONDRIAL-RELATED"/>
    <property type="match status" value="1"/>
</dbReference>
<dbReference type="PANTHER" id="PTHR43707">
    <property type="entry name" value="HISTIDYL-TRNA SYNTHETASE"/>
    <property type="match status" value="1"/>
</dbReference>
<comment type="similarity">
    <text evidence="1 3">Belongs to the class-II aminoacyl-tRNA synthetase family.</text>
</comment>
<evidence type="ECO:0000256" key="2">
    <source>
        <dbReference type="ARBA" id="ARBA00022840"/>
    </source>
</evidence>
<evidence type="ECO:0000313" key="6">
    <source>
        <dbReference type="Proteomes" id="UP001059576"/>
    </source>
</evidence>
<protein>
    <recommendedName>
        <fullName evidence="3">Histidine--tRNA ligase</fullName>
        <ecNumber evidence="3">6.1.1.21</ecNumber>
    </recommendedName>
    <alternativeName>
        <fullName evidence="3">Histidyl-tRNA synthetase</fullName>
        <shortName evidence="3">HisRS</shortName>
    </alternativeName>
</protein>
<comment type="subcellular location">
    <subcellularLocation>
        <location evidence="3">Cytoplasm</location>
    </subcellularLocation>
</comment>
<dbReference type="InterPro" id="IPR004516">
    <property type="entry name" value="HisRS/HisZ"/>
</dbReference>
<dbReference type="RefSeq" id="WP_129722404.1">
    <property type="nucleotide sequence ID" value="NZ_CP101808.1"/>
</dbReference>
<keyword evidence="3" id="KW-0963">Cytoplasm</keyword>
<dbReference type="InterPro" id="IPR006195">
    <property type="entry name" value="aa-tRNA-synth_II"/>
</dbReference>
<reference evidence="5" key="1">
    <citation type="submission" date="2022-07" db="EMBL/GenBank/DDBJ databases">
        <title>Complete genome of Mycoplasma equigenitalium type strain T37.</title>
        <authorList>
            <person name="Spergser J."/>
        </authorList>
    </citation>
    <scope>NUCLEOTIDE SEQUENCE</scope>
    <source>
        <strain evidence="5">T37</strain>
    </source>
</reference>
<dbReference type="InterPro" id="IPR045864">
    <property type="entry name" value="aa-tRNA-synth_II/BPL/LPL"/>
</dbReference>
<evidence type="ECO:0000313" key="5">
    <source>
        <dbReference type="EMBL" id="UUD37054.1"/>
    </source>
</evidence>
<organism evidence="5 6">
    <name type="scientific">Mycoplasmopsis equigenitalium</name>
    <dbReference type="NCBI Taxonomy" id="114883"/>
    <lineage>
        <taxon>Bacteria</taxon>
        <taxon>Bacillati</taxon>
        <taxon>Mycoplasmatota</taxon>
        <taxon>Mycoplasmoidales</taxon>
        <taxon>Metamycoplasmataceae</taxon>
        <taxon>Mycoplasmopsis</taxon>
    </lineage>
</organism>
<accession>A0ABY5J1G3</accession>
<comment type="catalytic activity">
    <reaction evidence="3">
        <text>tRNA(His) + L-histidine + ATP = L-histidyl-tRNA(His) + AMP + diphosphate + H(+)</text>
        <dbReference type="Rhea" id="RHEA:17313"/>
        <dbReference type="Rhea" id="RHEA-COMP:9665"/>
        <dbReference type="Rhea" id="RHEA-COMP:9689"/>
        <dbReference type="ChEBI" id="CHEBI:15378"/>
        <dbReference type="ChEBI" id="CHEBI:30616"/>
        <dbReference type="ChEBI" id="CHEBI:33019"/>
        <dbReference type="ChEBI" id="CHEBI:57595"/>
        <dbReference type="ChEBI" id="CHEBI:78442"/>
        <dbReference type="ChEBI" id="CHEBI:78527"/>
        <dbReference type="ChEBI" id="CHEBI:456215"/>
        <dbReference type="EC" id="6.1.1.21"/>
    </reaction>
</comment>
<dbReference type="InterPro" id="IPR015807">
    <property type="entry name" value="His-tRNA-ligase"/>
</dbReference>
<dbReference type="SUPFAM" id="SSF55681">
    <property type="entry name" value="Class II aaRS and biotin synthetases"/>
    <property type="match status" value="1"/>
</dbReference>